<keyword evidence="15" id="KW-1015">Disulfide bond</keyword>
<dbReference type="InterPro" id="IPR008333">
    <property type="entry name" value="Cbr1-like_FAD-bd_dom"/>
</dbReference>
<dbReference type="Pfam" id="PF00173">
    <property type="entry name" value="Cyt-b5"/>
    <property type="match status" value="1"/>
</dbReference>
<comment type="cofactor">
    <cofactor evidence="2">
        <name>FAD</name>
        <dbReference type="ChEBI" id="CHEBI:57692"/>
    </cofactor>
</comment>
<evidence type="ECO:0000256" key="15">
    <source>
        <dbReference type="ARBA" id="ARBA00023157"/>
    </source>
</evidence>
<dbReference type="PRINTS" id="PR00406">
    <property type="entry name" value="CYTB5RDTASE"/>
</dbReference>
<dbReference type="PRINTS" id="PR00407">
    <property type="entry name" value="EUMOPTERIN"/>
</dbReference>
<dbReference type="GO" id="GO:0006790">
    <property type="term" value="P:sulfur compound metabolic process"/>
    <property type="evidence" value="ECO:0007669"/>
    <property type="project" value="TreeGrafter"/>
</dbReference>
<dbReference type="Pfam" id="PF00174">
    <property type="entry name" value="Oxidored_molyb"/>
    <property type="match status" value="1"/>
</dbReference>
<feature type="binding site" evidence="18">
    <location>
        <position position="137"/>
    </location>
    <ligand>
        <name>Mo-molybdopterin</name>
        <dbReference type="ChEBI" id="CHEBI:71302"/>
    </ligand>
    <ligandPart>
        <name>Mo</name>
        <dbReference type="ChEBI" id="CHEBI:28685"/>
    </ligandPart>
</feature>
<keyword evidence="12" id="KW-0560">Oxidoreductase</keyword>
<evidence type="ECO:0000256" key="13">
    <source>
        <dbReference type="ARBA" id="ARBA00023004"/>
    </source>
</evidence>
<dbReference type="PIRSF" id="PIRSF000233">
    <property type="entry name" value="Nitr_rd_NADH"/>
    <property type="match status" value="1"/>
</dbReference>
<dbReference type="PRINTS" id="PR00363">
    <property type="entry name" value="CYTOCHROMEB5"/>
</dbReference>
<evidence type="ECO:0000256" key="8">
    <source>
        <dbReference type="ARBA" id="ARBA00022630"/>
    </source>
</evidence>
<evidence type="ECO:0000256" key="18">
    <source>
        <dbReference type="PIRSR" id="PIRSR000233-1"/>
    </source>
</evidence>
<dbReference type="InterPro" id="IPR001433">
    <property type="entry name" value="OxRdtase_FAD/NAD-bd"/>
</dbReference>
<dbReference type="SUPFAM" id="SSF55856">
    <property type="entry name" value="Cytochrome b5-like heme/steroid binding domain"/>
    <property type="match status" value="1"/>
</dbReference>
<dbReference type="InterPro" id="IPR014756">
    <property type="entry name" value="Ig_E-set"/>
</dbReference>
<dbReference type="CDD" id="cd06183">
    <property type="entry name" value="cyt_b5_reduct_like"/>
    <property type="match status" value="1"/>
</dbReference>
<dbReference type="GO" id="GO:0008482">
    <property type="term" value="F:sulfite oxidase activity"/>
    <property type="evidence" value="ECO:0007669"/>
    <property type="project" value="TreeGrafter"/>
</dbReference>
<dbReference type="SMART" id="SM01117">
    <property type="entry name" value="Cyt-b5"/>
    <property type="match status" value="1"/>
</dbReference>
<dbReference type="InterPro" id="IPR022407">
    <property type="entry name" value="OxRdtase_Mopterin_BS"/>
</dbReference>
<dbReference type="PROSITE" id="PS00191">
    <property type="entry name" value="CYTOCHROME_B5_1"/>
    <property type="match status" value="1"/>
</dbReference>
<keyword evidence="6 18" id="KW-0500">Molybdenum</keyword>
<comment type="similarity">
    <text evidence="4 17">Belongs to the nitrate reductase family.</text>
</comment>
<keyword evidence="14 17" id="KW-0534">Nitrate assimilation</keyword>
<dbReference type="FunFam" id="3.90.420.10:FF:000005">
    <property type="entry name" value="Nitrate reductase"/>
    <property type="match status" value="1"/>
</dbReference>
<keyword evidence="11" id="KW-0521">NADP</keyword>
<dbReference type="Gene3D" id="2.60.40.650">
    <property type="match status" value="1"/>
</dbReference>
<dbReference type="InterPro" id="IPR005066">
    <property type="entry name" value="MoCF_OxRdtse_dimer"/>
</dbReference>
<dbReference type="SUPFAM" id="SSF81296">
    <property type="entry name" value="E set domains"/>
    <property type="match status" value="1"/>
</dbReference>
<evidence type="ECO:0000259" key="19">
    <source>
        <dbReference type="PROSITE" id="PS50255"/>
    </source>
</evidence>
<dbReference type="EMBL" id="JAEUBD010001504">
    <property type="protein sequence ID" value="KAH3659953.1"/>
    <property type="molecule type" value="Genomic_DNA"/>
</dbReference>
<dbReference type="InterPro" id="IPR008335">
    <property type="entry name" value="Mopterin_OxRdtase_euk"/>
</dbReference>
<feature type="domain" description="Cytochrome b5 heme-binding" evidence="19">
    <location>
        <begin position="502"/>
        <end position="578"/>
    </location>
</feature>
<dbReference type="PROSITE" id="PS50255">
    <property type="entry name" value="CYTOCHROME_B5_2"/>
    <property type="match status" value="1"/>
</dbReference>
<evidence type="ECO:0000256" key="11">
    <source>
        <dbReference type="ARBA" id="ARBA00022857"/>
    </source>
</evidence>
<dbReference type="CDD" id="cd02112">
    <property type="entry name" value="eukary_NR_Moco"/>
    <property type="match status" value="1"/>
</dbReference>
<gene>
    <name evidence="21" type="ORF">OGATHE_005998</name>
</gene>
<dbReference type="InterPro" id="IPR001709">
    <property type="entry name" value="Flavoprot_Pyr_Nucl_cyt_Rdtase"/>
</dbReference>
<dbReference type="Pfam" id="PF00175">
    <property type="entry name" value="NAD_binding_1"/>
    <property type="match status" value="1"/>
</dbReference>
<dbReference type="GO" id="GO:0020037">
    <property type="term" value="F:heme binding"/>
    <property type="evidence" value="ECO:0007669"/>
    <property type="project" value="InterPro"/>
</dbReference>
<dbReference type="PROSITE" id="PS00559">
    <property type="entry name" value="MOLYBDOPTERIN_EUK"/>
    <property type="match status" value="1"/>
</dbReference>
<dbReference type="PROSITE" id="PS51384">
    <property type="entry name" value="FAD_FR"/>
    <property type="match status" value="1"/>
</dbReference>
<dbReference type="GO" id="GO:0006809">
    <property type="term" value="P:nitric oxide biosynthetic process"/>
    <property type="evidence" value="ECO:0007669"/>
    <property type="project" value="InterPro"/>
</dbReference>
<evidence type="ECO:0000256" key="16">
    <source>
        <dbReference type="ARBA" id="ARBA00049155"/>
    </source>
</evidence>
<dbReference type="SUPFAM" id="SSF52343">
    <property type="entry name" value="Ferredoxin reductase-like, C-terminal NADP-linked domain"/>
    <property type="match status" value="1"/>
</dbReference>
<dbReference type="InterPro" id="IPR018506">
    <property type="entry name" value="Cyt_B5_heme-BS"/>
</dbReference>
<evidence type="ECO:0000313" key="21">
    <source>
        <dbReference type="EMBL" id="KAH3659953.1"/>
    </source>
</evidence>
<dbReference type="Pfam" id="PF03404">
    <property type="entry name" value="Mo-co_dimer"/>
    <property type="match status" value="1"/>
</dbReference>
<evidence type="ECO:0000256" key="17">
    <source>
        <dbReference type="PIRNR" id="PIRNR000233"/>
    </source>
</evidence>
<evidence type="ECO:0000256" key="1">
    <source>
        <dbReference type="ARBA" id="ARBA00001971"/>
    </source>
</evidence>
<dbReference type="SUPFAM" id="SSF56524">
    <property type="entry name" value="Oxidoreductase molybdopterin-binding domain"/>
    <property type="match status" value="1"/>
</dbReference>
<evidence type="ECO:0000256" key="10">
    <source>
        <dbReference type="ARBA" id="ARBA00022827"/>
    </source>
</evidence>
<evidence type="ECO:0000256" key="12">
    <source>
        <dbReference type="ARBA" id="ARBA00023002"/>
    </source>
</evidence>
<protein>
    <recommendedName>
        <fullName evidence="17">Nitrate reductase</fullName>
    </recommendedName>
</protein>
<evidence type="ECO:0000313" key="22">
    <source>
        <dbReference type="Proteomes" id="UP000788993"/>
    </source>
</evidence>
<dbReference type="GO" id="GO:0042128">
    <property type="term" value="P:nitrate assimilation"/>
    <property type="evidence" value="ECO:0007669"/>
    <property type="project" value="UniProtKB-KW"/>
</dbReference>
<keyword evidence="10" id="KW-0274">FAD</keyword>
<dbReference type="Gene3D" id="3.40.50.80">
    <property type="entry name" value="Nucleotide-binding domain of ferredoxin-NADP reductase (FNR) module"/>
    <property type="match status" value="1"/>
</dbReference>
<comment type="cofactor">
    <cofactor evidence="1">
        <name>heme</name>
        <dbReference type="ChEBI" id="CHEBI:30413"/>
    </cofactor>
</comment>
<name>A0A9P8NU84_9ASCO</name>
<dbReference type="InterPro" id="IPR017938">
    <property type="entry name" value="Riboflavin_synthase-like_b-brl"/>
</dbReference>
<keyword evidence="22" id="KW-1185">Reference proteome</keyword>
<sequence length="859" mass="98438">MDSIVTEVTYGLEIKKIKDITELPFPVRQDSPLTEVLPTDLKTKDNFVARDPDLLRLTGSHPFNSEPPLTKLYDSGFLTPVSLHFVRNHGPVPYVPDENILDWEVSIEGMVETPYKIKLSDIMEQFDIYSTPVTMVCAGNRRKEQNMVKKGAGFNWGAAGTSTSLWTGCMLGDVIAKARPSKRARFVWMEGADNPANGAYGTCIRLSWCMDPERCIMIAYKQNGEWLHPDHGKPLRVVIPGVIGGRSVKWLKKLVVSDRPSENWYHYFDNRVLPTMVTPEMAKSDDRWWKDERYAIYDLNLQTIICKPENQQVIKISEDEYEIAGFGYNGGGVRIGRIEVSLDKGKSWKLADIDYPEDRYREAGYFRLFGGLVNVCDRMSCLCWCFWKLKVPLSELARSKDILVRGMDERMMVQPRTMYWNVTSMLNNWWYRVAIIREGETLRFEHPVVANKPGGWMDRVKAEGGDILDNNWGEVDDTVKQAERRPHIDEDLEMMCNREKMDVVIKYSEFEAHKDSETEPWFAVKGQVFDGSSYLEDHPGGAQSILMVSGEDATDDFIAIHSSFAKKLLPSMHLGRLEEVSSVTKVKSVEQNVKREVLLDPRKWHKITLAEKEVISSDSRIFKFDLEHSKQLSGLPTGKHLLLRLRDSSGKYVIRAYTPKSSKSLRGRLEILIKIYFPNREYPKGGIMTNLIENLQVGSQIEVKGPVGEFEYVKCGHCSFNNKPYQMKHFVMISGGSGITPTYQVLQAIFSDPEDRTSVQLFFGNKKVDDILLREELDHIQKKYPEQFKVDYSLSDLDHLPENWSGVRGRLTFDILDTYVRGKKMGEYMLLVCGPPGMNGVVENWCNARKLDKQYVVYF</sequence>
<evidence type="ECO:0000256" key="4">
    <source>
        <dbReference type="ARBA" id="ARBA00006253"/>
    </source>
</evidence>
<dbReference type="InterPro" id="IPR001199">
    <property type="entry name" value="Cyt_B5-like_heme/steroid-bd"/>
</dbReference>
<proteinExistence type="inferred from homology"/>
<dbReference type="InterPro" id="IPR012137">
    <property type="entry name" value="Nitr_rd_NADH"/>
</dbReference>
<evidence type="ECO:0000259" key="20">
    <source>
        <dbReference type="PROSITE" id="PS51384"/>
    </source>
</evidence>
<evidence type="ECO:0000256" key="2">
    <source>
        <dbReference type="ARBA" id="ARBA00001974"/>
    </source>
</evidence>
<dbReference type="PANTHER" id="PTHR19372:SF7">
    <property type="entry name" value="SULFITE OXIDASE, MITOCHONDRIAL"/>
    <property type="match status" value="1"/>
</dbReference>
<comment type="caution">
    <text evidence="21">The sequence shown here is derived from an EMBL/GenBank/DDBJ whole genome shotgun (WGS) entry which is preliminary data.</text>
</comment>
<evidence type="ECO:0000256" key="3">
    <source>
        <dbReference type="ARBA" id="ARBA00003838"/>
    </source>
</evidence>
<comment type="catalytic activity">
    <reaction evidence="16">
        <text>nitrite + NADP(+) + H2O = nitrate + NADPH + H(+)</text>
        <dbReference type="Rhea" id="RHEA:19061"/>
        <dbReference type="ChEBI" id="CHEBI:15377"/>
        <dbReference type="ChEBI" id="CHEBI:15378"/>
        <dbReference type="ChEBI" id="CHEBI:16301"/>
        <dbReference type="ChEBI" id="CHEBI:17632"/>
        <dbReference type="ChEBI" id="CHEBI:57783"/>
        <dbReference type="ChEBI" id="CHEBI:58349"/>
        <dbReference type="EC" id="1.7.1.3"/>
    </reaction>
</comment>
<dbReference type="PANTHER" id="PTHR19372">
    <property type="entry name" value="SULFITE REDUCTASE"/>
    <property type="match status" value="1"/>
</dbReference>
<dbReference type="AlphaFoldDB" id="A0A9P8NU84"/>
<evidence type="ECO:0000256" key="9">
    <source>
        <dbReference type="ARBA" id="ARBA00022723"/>
    </source>
</evidence>
<keyword evidence="7" id="KW-0349">Heme</keyword>
<dbReference type="Proteomes" id="UP000788993">
    <property type="component" value="Unassembled WGS sequence"/>
</dbReference>
<evidence type="ECO:0000256" key="14">
    <source>
        <dbReference type="ARBA" id="ARBA00023063"/>
    </source>
</evidence>
<organism evidence="21 22">
    <name type="scientific">Ogataea polymorpha</name>
    <dbReference type="NCBI Taxonomy" id="460523"/>
    <lineage>
        <taxon>Eukaryota</taxon>
        <taxon>Fungi</taxon>
        <taxon>Dikarya</taxon>
        <taxon>Ascomycota</taxon>
        <taxon>Saccharomycotina</taxon>
        <taxon>Pichiomycetes</taxon>
        <taxon>Pichiales</taxon>
        <taxon>Pichiaceae</taxon>
        <taxon>Ogataea</taxon>
    </lineage>
</organism>
<reference evidence="21" key="1">
    <citation type="journal article" date="2021" name="Open Biol.">
        <title>Shared evolutionary footprints suggest mitochondrial oxidative damage underlies multiple complex I losses in fungi.</title>
        <authorList>
            <person name="Schikora-Tamarit M.A."/>
            <person name="Marcet-Houben M."/>
            <person name="Nosek J."/>
            <person name="Gabaldon T."/>
        </authorList>
    </citation>
    <scope>NUCLEOTIDE SEQUENCE</scope>
    <source>
        <strain evidence="21">NCAIM Y.01608</strain>
    </source>
</reference>
<accession>A0A9P8NU84</accession>
<dbReference type="InterPro" id="IPR000572">
    <property type="entry name" value="OxRdtase_Mopterin-bd_dom"/>
</dbReference>
<comment type="function">
    <text evidence="3 17">Nitrate reductase is a key enzyme involved in the first step of nitrate assimilation in plants, fungi and bacteria.</text>
</comment>
<comment type="cofactor">
    <cofactor evidence="18">
        <name>Mo-molybdopterin</name>
        <dbReference type="ChEBI" id="CHEBI:71302"/>
    </cofactor>
    <text evidence="18">Binds 1 Mo-molybdopterin (Mo-MPT) cofactor per subunit.</text>
</comment>
<dbReference type="Gene3D" id="2.40.30.10">
    <property type="entry name" value="Translation factors"/>
    <property type="match status" value="1"/>
</dbReference>
<dbReference type="GO" id="GO:0030151">
    <property type="term" value="F:molybdenum ion binding"/>
    <property type="evidence" value="ECO:0007669"/>
    <property type="project" value="InterPro"/>
</dbReference>
<dbReference type="InterPro" id="IPR017927">
    <property type="entry name" value="FAD-bd_FR_type"/>
</dbReference>
<dbReference type="InterPro" id="IPR036400">
    <property type="entry name" value="Cyt_B5-like_heme/steroid_sf"/>
</dbReference>
<dbReference type="SUPFAM" id="SSF63380">
    <property type="entry name" value="Riboflavin synthase domain-like"/>
    <property type="match status" value="1"/>
</dbReference>
<dbReference type="Gene3D" id="3.90.420.10">
    <property type="entry name" value="Oxidoreductase, molybdopterin-binding domain"/>
    <property type="match status" value="1"/>
</dbReference>
<dbReference type="Pfam" id="PF00970">
    <property type="entry name" value="FAD_binding_6"/>
    <property type="match status" value="1"/>
</dbReference>
<evidence type="ECO:0000256" key="7">
    <source>
        <dbReference type="ARBA" id="ARBA00022617"/>
    </source>
</evidence>
<dbReference type="Gene3D" id="3.10.120.10">
    <property type="entry name" value="Cytochrome b5-like heme/steroid binding domain"/>
    <property type="match status" value="1"/>
</dbReference>
<feature type="domain" description="FAD-binding FR-type" evidence="20">
    <location>
        <begin position="602"/>
        <end position="713"/>
    </location>
</feature>
<dbReference type="InterPro" id="IPR039261">
    <property type="entry name" value="FNR_nucleotide-bd"/>
</dbReference>
<evidence type="ECO:0000256" key="6">
    <source>
        <dbReference type="ARBA" id="ARBA00022505"/>
    </source>
</evidence>
<dbReference type="PRINTS" id="PR00371">
    <property type="entry name" value="FPNCR"/>
</dbReference>
<comment type="subunit">
    <text evidence="5">Homodimer.</text>
</comment>
<dbReference type="InterPro" id="IPR036374">
    <property type="entry name" value="OxRdtase_Mopterin-bd_sf"/>
</dbReference>
<keyword evidence="9 18" id="KW-0479">Metal-binding</keyword>
<keyword evidence="13" id="KW-0408">Iron</keyword>
<keyword evidence="8" id="KW-0285">Flavoprotein</keyword>
<reference evidence="21" key="2">
    <citation type="submission" date="2021-01" db="EMBL/GenBank/DDBJ databases">
        <authorList>
            <person name="Schikora-Tamarit M.A."/>
        </authorList>
    </citation>
    <scope>NUCLEOTIDE SEQUENCE</scope>
    <source>
        <strain evidence="21">NCAIM Y.01608</strain>
    </source>
</reference>
<dbReference type="GO" id="GO:0043546">
    <property type="term" value="F:molybdopterin cofactor binding"/>
    <property type="evidence" value="ECO:0007669"/>
    <property type="project" value="InterPro"/>
</dbReference>
<evidence type="ECO:0000256" key="5">
    <source>
        <dbReference type="ARBA" id="ARBA00011738"/>
    </source>
</evidence>
<dbReference type="GO" id="GO:0050464">
    <property type="term" value="F:nitrate reductase (NADPH) activity"/>
    <property type="evidence" value="ECO:0007669"/>
    <property type="project" value="UniProtKB-EC"/>
</dbReference>